<feature type="region of interest" description="Disordered" evidence="5">
    <location>
        <begin position="512"/>
        <end position="533"/>
    </location>
</feature>
<dbReference type="Pfam" id="PF04991">
    <property type="entry name" value="LicD"/>
    <property type="match status" value="1"/>
</dbReference>
<evidence type="ECO:0000256" key="4">
    <source>
        <dbReference type="ARBA" id="ARBA00023136"/>
    </source>
</evidence>
<evidence type="ECO:0000256" key="2">
    <source>
        <dbReference type="ARBA" id="ARBA00022692"/>
    </source>
</evidence>
<proteinExistence type="predicted"/>
<evidence type="ECO:0000313" key="9">
    <source>
        <dbReference type="Proteomes" id="UP000192578"/>
    </source>
</evidence>
<dbReference type="OrthoDB" id="444255at2759"/>
<evidence type="ECO:0000313" key="8">
    <source>
        <dbReference type="EMBL" id="OQV20108.1"/>
    </source>
</evidence>
<keyword evidence="4 6" id="KW-0472">Membrane</keyword>
<evidence type="ECO:0000256" key="5">
    <source>
        <dbReference type="SAM" id="MobiDB-lite"/>
    </source>
</evidence>
<dbReference type="InterPro" id="IPR009644">
    <property type="entry name" value="FKTN/MNN4/W02B3.4-1"/>
</dbReference>
<dbReference type="AlphaFoldDB" id="A0A1W0WY28"/>
<sequence length="533" mass="60349">MRTAGRSASLQRRLSRWRGFFYLVGALAVGTIMVLLITQQNPVDVMLSSMEAPVLSLQLILSARNGQFKAREEYQQFGQSLQLLPPGTFILEDDFLSCLASTATAAGGEFCLGILLEKDVLHFGLVVEENWSPSIFDAGKAVSRRFCTLKESVQCYGGPFCKEPNKSMTLVSAVTFVTLAQTHRSRTQQQIFDITLFREHAAQYWISGARTNQTHLECTGSRPLDSGVAFDGLYLAPQPAKVFSKIQLGALRSHDLTVPIVTPVDPSEFLYQLRTSNYVSCANLLSNRTFSLVEEDQEKLFRSRVRSLLRRIARILDEEMRVPWWLASGTCLGWYRQCDVIPYTMDVDIGMWIEDYRPEMIDVLQAKGFDLAYRLGKLNDSFQLSFVYKETKLDIYFFYKENDHVWNGATAYHAGQKFKYTFARFSPCRASLLDIIVRVPCQAEQYITANYGRNWTRPVEDWDWRVSPPNAKLNGFWTPEQRSDGVIYLNPKYYGKESALAETGLPLASDATVRDVSSSSTTPAMDVQTPADH</sequence>
<dbReference type="PANTHER" id="PTHR15407">
    <property type="entry name" value="FUKUTIN-RELATED"/>
    <property type="match status" value="1"/>
</dbReference>
<keyword evidence="2 6" id="KW-0812">Transmembrane</keyword>
<comment type="caution">
    <text evidence="8">The sequence shown here is derived from an EMBL/GenBank/DDBJ whole genome shotgun (WGS) entry which is preliminary data.</text>
</comment>
<protein>
    <submittedName>
        <fullName evidence="8">Fukutin</fullName>
    </submittedName>
</protein>
<keyword evidence="3 6" id="KW-1133">Transmembrane helix</keyword>
<reference evidence="9" key="1">
    <citation type="submission" date="2017-01" db="EMBL/GenBank/DDBJ databases">
        <title>Comparative genomics of anhydrobiosis in the tardigrade Hypsibius dujardini.</title>
        <authorList>
            <person name="Yoshida Y."/>
            <person name="Koutsovoulos G."/>
            <person name="Laetsch D."/>
            <person name="Stevens L."/>
            <person name="Kumar S."/>
            <person name="Horikawa D."/>
            <person name="Ishino K."/>
            <person name="Komine S."/>
            <person name="Tomita M."/>
            <person name="Blaxter M."/>
            <person name="Arakawa K."/>
        </authorList>
    </citation>
    <scope>NUCLEOTIDE SEQUENCE [LARGE SCALE GENOMIC DNA]</scope>
    <source>
        <strain evidence="9">Z151</strain>
    </source>
</reference>
<feature type="domain" description="LicD/FKTN/FKRP nucleotidyltransferase" evidence="7">
    <location>
        <begin position="322"/>
        <end position="357"/>
    </location>
</feature>
<comment type="subcellular location">
    <subcellularLocation>
        <location evidence="1">Membrane</location>
        <topology evidence="1">Single-pass membrane protein</topology>
    </subcellularLocation>
</comment>
<dbReference type="Proteomes" id="UP000192578">
    <property type="component" value="Unassembled WGS sequence"/>
</dbReference>
<feature type="transmembrane region" description="Helical" evidence="6">
    <location>
        <begin position="20"/>
        <end position="38"/>
    </location>
</feature>
<keyword evidence="9" id="KW-1185">Reference proteome</keyword>
<dbReference type="PANTHER" id="PTHR15407:SF28">
    <property type="entry name" value="RIBITOL-5-PHOSPHATE TRANSFERASE FKTN"/>
    <property type="match status" value="1"/>
</dbReference>
<dbReference type="GO" id="GO:0009100">
    <property type="term" value="P:glycoprotein metabolic process"/>
    <property type="evidence" value="ECO:0007669"/>
    <property type="project" value="UniProtKB-ARBA"/>
</dbReference>
<evidence type="ECO:0000256" key="3">
    <source>
        <dbReference type="ARBA" id="ARBA00022989"/>
    </source>
</evidence>
<accession>A0A1W0WY28</accession>
<dbReference type="EMBL" id="MTYJ01000033">
    <property type="protein sequence ID" value="OQV20108.1"/>
    <property type="molecule type" value="Genomic_DNA"/>
</dbReference>
<dbReference type="GO" id="GO:0016020">
    <property type="term" value="C:membrane"/>
    <property type="evidence" value="ECO:0007669"/>
    <property type="project" value="UniProtKB-SubCell"/>
</dbReference>
<evidence type="ECO:0000256" key="1">
    <source>
        <dbReference type="ARBA" id="ARBA00004167"/>
    </source>
</evidence>
<dbReference type="InterPro" id="IPR007074">
    <property type="entry name" value="LicD/FKTN/FKRP_NTP_transf"/>
</dbReference>
<evidence type="ECO:0000256" key="6">
    <source>
        <dbReference type="SAM" id="Phobius"/>
    </source>
</evidence>
<organism evidence="8 9">
    <name type="scientific">Hypsibius exemplaris</name>
    <name type="common">Freshwater tardigrade</name>
    <dbReference type="NCBI Taxonomy" id="2072580"/>
    <lineage>
        <taxon>Eukaryota</taxon>
        <taxon>Metazoa</taxon>
        <taxon>Ecdysozoa</taxon>
        <taxon>Tardigrada</taxon>
        <taxon>Eutardigrada</taxon>
        <taxon>Parachela</taxon>
        <taxon>Hypsibioidea</taxon>
        <taxon>Hypsibiidae</taxon>
        <taxon>Hypsibius</taxon>
    </lineage>
</organism>
<name>A0A1W0WY28_HYPEX</name>
<evidence type="ECO:0000259" key="7">
    <source>
        <dbReference type="Pfam" id="PF04991"/>
    </source>
</evidence>
<gene>
    <name evidence="8" type="ORF">BV898_05901</name>
</gene>